<organism evidence="3 4">
    <name type="scientific">Natrinema hispanicum</name>
    <dbReference type="NCBI Taxonomy" id="392421"/>
    <lineage>
        <taxon>Archaea</taxon>
        <taxon>Methanobacteriati</taxon>
        <taxon>Methanobacteriota</taxon>
        <taxon>Stenosarchaea group</taxon>
        <taxon>Halobacteria</taxon>
        <taxon>Halobacteriales</taxon>
        <taxon>Natrialbaceae</taxon>
        <taxon>Natrinema</taxon>
    </lineage>
</organism>
<evidence type="ECO:0000313" key="4">
    <source>
        <dbReference type="Proteomes" id="UP000199320"/>
    </source>
</evidence>
<dbReference type="OrthoDB" id="186005at2157"/>
<evidence type="ECO:0000313" key="5">
    <source>
        <dbReference type="Proteomes" id="UP000324021"/>
    </source>
</evidence>
<dbReference type="RefSeq" id="WP_092930276.1">
    <property type="nucleotide sequence ID" value="NZ_FMZP01000018.1"/>
</dbReference>
<dbReference type="Proteomes" id="UP000324021">
    <property type="component" value="Unassembled WGS sequence"/>
</dbReference>
<dbReference type="AlphaFoldDB" id="A0A1I0AYQ0"/>
<reference evidence="4 5" key="1">
    <citation type="submission" date="2016-10" db="EMBL/GenBank/DDBJ databases">
        <authorList>
            <person name="Varghese N."/>
            <person name="Submissions S."/>
        </authorList>
    </citation>
    <scope>NUCLEOTIDE SEQUENCE [LARGE SCALE GENOMIC DNA]</scope>
    <source>
        <strain evidence="2 5">CDM_1</strain>
        <strain evidence="4">CDM_6</strain>
    </source>
</reference>
<dbReference type="EMBL" id="FOIC01000003">
    <property type="protein sequence ID" value="SES99581.1"/>
    <property type="molecule type" value="Genomic_DNA"/>
</dbReference>
<evidence type="ECO:0000313" key="2">
    <source>
        <dbReference type="EMBL" id="SDD30770.1"/>
    </source>
</evidence>
<name>A0A1I0AYQ0_9EURY</name>
<dbReference type="Proteomes" id="UP000199320">
    <property type="component" value="Unassembled WGS sequence"/>
</dbReference>
<evidence type="ECO:0000256" key="1">
    <source>
        <dbReference type="SAM" id="MobiDB-lite"/>
    </source>
</evidence>
<evidence type="ECO:0000313" key="3">
    <source>
        <dbReference type="EMBL" id="SES99581.1"/>
    </source>
</evidence>
<accession>A0A1I0AYQ0</accession>
<sequence length="144" mass="16482">MATDDSRADTDAESEPATALSETELEALHEVELGLEWAQRAQGCLLEFHHATGHGMDHLCRAEAQLRAAGHDDLADAIRDDLLPHGVVDEDRWSYDILEHFQESLLAETRALEQRVRRELADGKRHVRERRQEREWKRQAGSDH</sequence>
<feature type="compositionally biased region" description="Basic and acidic residues" evidence="1">
    <location>
        <begin position="1"/>
        <end position="10"/>
    </location>
</feature>
<dbReference type="EMBL" id="FMZP01000018">
    <property type="protein sequence ID" value="SDD30770.1"/>
    <property type="molecule type" value="Genomic_DNA"/>
</dbReference>
<dbReference type="STRING" id="392421.SAMN04488694_10345"/>
<keyword evidence="4" id="KW-1185">Reference proteome</keyword>
<proteinExistence type="predicted"/>
<gene>
    <name evidence="3" type="ORF">SAMN04488694_10345</name>
    <name evidence="2" type="ORF">SAMN05192552_101822</name>
</gene>
<reference evidence="3" key="2">
    <citation type="submission" date="2016-10" db="EMBL/GenBank/DDBJ databases">
        <authorList>
            <person name="de Groot N.N."/>
        </authorList>
    </citation>
    <scope>NUCLEOTIDE SEQUENCE [LARGE SCALE GENOMIC DNA]</scope>
    <source>
        <strain evidence="3">CDM_6</strain>
    </source>
</reference>
<feature type="region of interest" description="Disordered" evidence="1">
    <location>
        <begin position="122"/>
        <end position="144"/>
    </location>
</feature>
<protein>
    <submittedName>
        <fullName evidence="3">Uncharacterized protein</fullName>
    </submittedName>
</protein>
<feature type="region of interest" description="Disordered" evidence="1">
    <location>
        <begin position="1"/>
        <end position="21"/>
    </location>
</feature>